<dbReference type="InterPro" id="IPR041365">
    <property type="entry name" value="CspB_prodomain"/>
</dbReference>
<dbReference type="Pfam" id="PF00082">
    <property type="entry name" value="Peptidase_S8"/>
    <property type="match status" value="2"/>
</dbReference>
<comment type="caution">
    <text evidence="9">The sequence shown here is derived from an EMBL/GenBank/DDBJ whole genome shotgun (WGS) entry which is preliminary data.</text>
</comment>
<dbReference type="InterPro" id="IPR034045">
    <property type="entry name" value="Pep_S8_CspA-like"/>
</dbReference>
<feature type="active site" description="Charge relay system" evidence="5">
    <location>
        <position position="203"/>
    </location>
</feature>
<dbReference type="EMBL" id="JBBMEK010000109">
    <property type="protein sequence ID" value="MEQ2365366.1"/>
    <property type="molecule type" value="Genomic_DNA"/>
</dbReference>
<dbReference type="CDD" id="cd07478">
    <property type="entry name" value="Peptidases_S8_CspA-like"/>
    <property type="match status" value="1"/>
</dbReference>
<organism evidence="9 10">
    <name type="scientific">Coprococcus intestinihominis</name>
    <dbReference type="NCBI Taxonomy" id="3133154"/>
    <lineage>
        <taxon>Bacteria</taxon>
        <taxon>Bacillati</taxon>
        <taxon>Bacillota</taxon>
        <taxon>Clostridia</taxon>
        <taxon>Lachnospirales</taxon>
        <taxon>Lachnospiraceae</taxon>
        <taxon>Coprococcus</taxon>
    </lineage>
</organism>
<dbReference type="PIRSF" id="PIRSF037894">
    <property type="entry name" value="Subtilisin_rel_CspABC"/>
    <property type="match status" value="1"/>
</dbReference>
<dbReference type="PANTHER" id="PTHR43806:SF11">
    <property type="entry name" value="CEREVISIN-RELATED"/>
    <property type="match status" value="1"/>
</dbReference>
<sequence>MGVIMADQKIENLLNLAAGSTNSEKEKSENLGVGFDPQTDTWEIIVKYTGDILSLADRYPGIRIVPLLGQYAIVTIAEDQLDDFSDEEVITYIEKSKQLVFTVVQGRIASCINPVQAPPMQLTGKGVLTAVIDSGIDYTHRDFRNPDGTTRIHALWDQTAQGMPPEGYDRGALYTKEDINNALAAETAEERKRIVPSEDRSGHGTAVAGIMAGNGSSSGGVNRGAAPGSELLVVKMGMTNEGGFPRTTELMLGLDFVIREAIHAGKPVAVNVSFGNSYGAHDGSSLLESYIDTVSQIWKNNIIIAAGNNAVSAGHFRAVMISEKTLDADISVSEYERSLNVQIWKYYGDEADIEIISPSGESSGQIKKILGPQRFRLENTEILLYYGEPAPYSINQEIYIDFIPQRQYLAGGIWTIRLLPGRIIRGDIQMWLPTAGVLNQNTGFLRPDPDLTITVPGTAKKAITVGAYNTWLDDYADFSGRGYMGAFASVKPELSAPGVDITTTLAGGGYTVVSGTSFAVPFVTGAAALLMEYGIVRKNDPYLYGDKLKAYLLAGARPLRGVSIYPDIRVGFGALCLENSFPD</sequence>
<keyword evidence="10" id="KW-1185">Reference proteome</keyword>
<dbReference type="Pfam" id="PF18425">
    <property type="entry name" value="CspB_prodomain"/>
    <property type="match status" value="1"/>
</dbReference>
<evidence type="ECO:0000313" key="10">
    <source>
        <dbReference type="Proteomes" id="UP001469749"/>
    </source>
</evidence>
<dbReference type="SUPFAM" id="SSF52743">
    <property type="entry name" value="Subtilisin-like"/>
    <property type="match status" value="1"/>
</dbReference>
<dbReference type="Gene3D" id="3.30.70.2980">
    <property type="match status" value="1"/>
</dbReference>
<keyword evidence="3 5" id="KW-0378">Hydrolase</keyword>
<dbReference type="RefSeq" id="WP_349085143.1">
    <property type="nucleotide sequence ID" value="NZ_JBBMEK010000109.1"/>
</dbReference>
<evidence type="ECO:0000256" key="3">
    <source>
        <dbReference type="ARBA" id="ARBA00022801"/>
    </source>
</evidence>
<evidence type="ECO:0000259" key="7">
    <source>
        <dbReference type="Pfam" id="PF00082"/>
    </source>
</evidence>
<keyword evidence="4 5" id="KW-0720">Serine protease</keyword>
<evidence type="ECO:0000256" key="5">
    <source>
        <dbReference type="PROSITE-ProRule" id="PRU01240"/>
    </source>
</evidence>
<feature type="domain" description="Peptidase S8/S53" evidence="7">
    <location>
        <begin position="450"/>
        <end position="556"/>
    </location>
</feature>
<dbReference type="InterPro" id="IPR022398">
    <property type="entry name" value="Peptidase_S8_His-AS"/>
</dbReference>
<name>A0ABV1B5Y0_9FIRM</name>
<evidence type="ECO:0000256" key="2">
    <source>
        <dbReference type="ARBA" id="ARBA00022670"/>
    </source>
</evidence>
<keyword evidence="2 5" id="KW-0645">Protease</keyword>
<evidence type="ECO:0000313" key="9">
    <source>
        <dbReference type="EMBL" id="MEQ2365366.1"/>
    </source>
</evidence>
<dbReference type="Proteomes" id="UP001469749">
    <property type="component" value="Unassembled WGS sequence"/>
</dbReference>
<dbReference type="EC" id="3.4.-.-" evidence="9"/>
<dbReference type="Gene3D" id="3.40.50.200">
    <property type="entry name" value="Peptidase S8/S53 domain"/>
    <property type="match status" value="1"/>
</dbReference>
<dbReference type="InterPro" id="IPR000209">
    <property type="entry name" value="Peptidase_S8/S53_dom"/>
</dbReference>
<evidence type="ECO:0000256" key="1">
    <source>
        <dbReference type="ARBA" id="ARBA00011073"/>
    </source>
</evidence>
<protein>
    <submittedName>
        <fullName evidence="9">S8 family peptidase</fullName>
        <ecNumber evidence="9">3.4.-.-</ecNumber>
    </submittedName>
</protein>
<evidence type="ECO:0000259" key="8">
    <source>
        <dbReference type="Pfam" id="PF18425"/>
    </source>
</evidence>
<dbReference type="PROSITE" id="PS00138">
    <property type="entry name" value="SUBTILASE_SER"/>
    <property type="match status" value="1"/>
</dbReference>
<dbReference type="InterPro" id="IPR015500">
    <property type="entry name" value="Peptidase_S8_subtilisin-rel"/>
</dbReference>
<evidence type="ECO:0000256" key="6">
    <source>
        <dbReference type="RuleBase" id="RU003355"/>
    </source>
</evidence>
<accession>A0ABV1B5Y0</accession>
<gene>
    <name evidence="9" type="ORF">WMO25_09695</name>
</gene>
<dbReference type="InterPro" id="IPR017310">
    <property type="entry name" value="Pept_S8A_subtilisin_clostridia"/>
</dbReference>
<dbReference type="PANTHER" id="PTHR43806">
    <property type="entry name" value="PEPTIDASE S8"/>
    <property type="match status" value="1"/>
</dbReference>
<feature type="domain" description="Csp protease B prodomain" evidence="8">
    <location>
        <begin position="8"/>
        <end position="95"/>
    </location>
</feature>
<feature type="domain" description="Peptidase S8/S53" evidence="7">
    <location>
        <begin position="124"/>
        <end position="336"/>
    </location>
</feature>
<dbReference type="InterPro" id="IPR023828">
    <property type="entry name" value="Peptidase_S8_Ser-AS"/>
</dbReference>
<dbReference type="Gene3D" id="2.60.120.1290">
    <property type="match status" value="1"/>
</dbReference>
<dbReference type="InterPro" id="IPR036852">
    <property type="entry name" value="Peptidase_S8/S53_dom_sf"/>
</dbReference>
<dbReference type="GO" id="GO:0016787">
    <property type="term" value="F:hydrolase activity"/>
    <property type="evidence" value="ECO:0007669"/>
    <property type="project" value="UniProtKB-KW"/>
</dbReference>
<comment type="similarity">
    <text evidence="1 5 6">Belongs to the peptidase S8 family.</text>
</comment>
<dbReference type="PROSITE" id="PS00136">
    <property type="entry name" value="SUBTILASE_ASP"/>
    <property type="match status" value="1"/>
</dbReference>
<dbReference type="InterPro" id="IPR023827">
    <property type="entry name" value="Peptidase_S8_Asp-AS"/>
</dbReference>
<feature type="active site" description="Charge relay system" evidence="5">
    <location>
        <position position="133"/>
    </location>
</feature>
<reference evidence="9 10" key="1">
    <citation type="submission" date="2024-03" db="EMBL/GenBank/DDBJ databases">
        <title>Human intestinal bacterial collection.</title>
        <authorList>
            <person name="Pauvert C."/>
            <person name="Hitch T.C.A."/>
            <person name="Clavel T."/>
        </authorList>
    </citation>
    <scope>NUCLEOTIDE SEQUENCE [LARGE SCALE GENOMIC DNA]</scope>
    <source>
        <strain evidence="9 10">CLA-AA-H190</strain>
    </source>
</reference>
<dbReference type="PROSITE" id="PS51892">
    <property type="entry name" value="SUBTILASE"/>
    <property type="match status" value="1"/>
</dbReference>
<feature type="active site" description="Charge relay system" evidence="5">
    <location>
        <position position="517"/>
    </location>
</feature>
<evidence type="ECO:0000256" key="4">
    <source>
        <dbReference type="ARBA" id="ARBA00022825"/>
    </source>
</evidence>
<proteinExistence type="inferred from homology"/>
<dbReference type="PRINTS" id="PR00723">
    <property type="entry name" value="SUBTILISIN"/>
</dbReference>
<dbReference type="InterPro" id="IPR050131">
    <property type="entry name" value="Peptidase_S8_subtilisin-like"/>
</dbReference>
<dbReference type="PROSITE" id="PS00137">
    <property type="entry name" value="SUBTILASE_HIS"/>
    <property type="match status" value="1"/>
</dbReference>